<dbReference type="OrthoDB" id="9793424at2"/>
<dbReference type="EMBL" id="FNYH01000007">
    <property type="protein sequence ID" value="SEI68450.1"/>
    <property type="molecule type" value="Genomic_DNA"/>
</dbReference>
<keyword evidence="4" id="KW-1185">Reference proteome</keyword>
<dbReference type="InterPro" id="IPR007454">
    <property type="entry name" value="UPF0250_YbeD-like"/>
</dbReference>
<gene>
    <name evidence="3" type="ORF">SAMN05421831_107101</name>
</gene>
<reference evidence="4" key="1">
    <citation type="submission" date="2016-10" db="EMBL/GenBank/DDBJ databases">
        <authorList>
            <person name="Varghese N."/>
            <person name="Submissions S."/>
        </authorList>
    </citation>
    <scope>NUCLEOTIDE SEQUENCE [LARGE SCALE GENOMIC DNA]</scope>
    <source>
        <strain evidence="4">DSM 7165</strain>
    </source>
</reference>
<dbReference type="RefSeq" id="WP_093309855.1">
    <property type="nucleotide sequence ID" value="NZ_FNYH01000007.1"/>
</dbReference>
<comment type="similarity">
    <text evidence="1 2">Belongs to the UPF0250 family.</text>
</comment>
<name>A0A1H6SWQ9_9GAMM</name>
<proteinExistence type="inferred from homology"/>
<evidence type="ECO:0000256" key="2">
    <source>
        <dbReference type="HAMAP-Rule" id="MF_00659"/>
    </source>
</evidence>
<organism evidence="3 4">
    <name type="scientific">Allopseudospirillum japonicum</name>
    <dbReference type="NCBI Taxonomy" id="64971"/>
    <lineage>
        <taxon>Bacteria</taxon>
        <taxon>Pseudomonadati</taxon>
        <taxon>Pseudomonadota</taxon>
        <taxon>Gammaproteobacteria</taxon>
        <taxon>Oceanospirillales</taxon>
        <taxon>Oceanospirillaceae</taxon>
        <taxon>Allopseudospirillum</taxon>
    </lineage>
</organism>
<dbReference type="Proteomes" id="UP000242999">
    <property type="component" value="Unassembled WGS sequence"/>
</dbReference>
<protein>
    <recommendedName>
        <fullName evidence="2">UPF0250 protein SAMN05421831_107101</fullName>
    </recommendedName>
</protein>
<evidence type="ECO:0000256" key="1">
    <source>
        <dbReference type="ARBA" id="ARBA00008460"/>
    </source>
</evidence>
<dbReference type="STRING" id="64971.SAMN05421831_107101"/>
<dbReference type="Pfam" id="PF04359">
    <property type="entry name" value="DUF493"/>
    <property type="match status" value="1"/>
</dbReference>
<accession>A0A1H6SWQ9</accession>
<dbReference type="PANTHER" id="PTHR38036:SF1">
    <property type="entry name" value="UPF0250 PROTEIN YBED"/>
    <property type="match status" value="1"/>
</dbReference>
<evidence type="ECO:0000313" key="3">
    <source>
        <dbReference type="EMBL" id="SEI68450.1"/>
    </source>
</evidence>
<dbReference type="InterPro" id="IPR027471">
    <property type="entry name" value="YbeD-like_sf"/>
</dbReference>
<dbReference type="PANTHER" id="PTHR38036">
    <property type="entry name" value="UPF0250 PROTEIN YBED"/>
    <property type="match status" value="1"/>
</dbReference>
<evidence type="ECO:0000313" key="4">
    <source>
        <dbReference type="Proteomes" id="UP000242999"/>
    </source>
</evidence>
<sequence length="95" mass="10439">MIQVQALDTGEAPKLSFPCAYPIKIVGDFAPDFKAAMLDILAAQAADYDAQSLRLVDSRNGRYQSLRVTLNAQSEAQIQHLFEALKASGRVRMVL</sequence>
<dbReference type="AlphaFoldDB" id="A0A1H6SWQ9"/>
<dbReference type="SUPFAM" id="SSF117991">
    <property type="entry name" value="YbeD/HP0495-like"/>
    <property type="match status" value="1"/>
</dbReference>
<dbReference type="GO" id="GO:0005829">
    <property type="term" value="C:cytosol"/>
    <property type="evidence" value="ECO:0007669"/>
    <property type="project" value="TreeGrafter"/>
</dbReference>
<dbReference type="Gene3D" id="3.30.70.260">
    <property type="match status" value="1"/>
</dbReference>
<dbReference type="HAMAP" id="MF_00659">
    <property type="entry name" value="UPF0250"/>
    <property type="match status" value="1"/>
</dbReference>